<evidence type="ECO:0000256" key="2">
    <source>
        <dbReference type="ARBA" id="ARBA00022840"/>
    </source>
</evidence>
<feature type="region of interest" description="Disordered" evidence="3">
    <location>
        <begin position="316"/>
        <end position="340"/>
    </location>
</feature>
<comment type="caution">
    <text evidence="5">The sequence shown here is derived from an EMBL/GenBank/DDBJ whole genome shotgun (WGS) entry which is preliminary data.</text>
</comment>
<gene>
    <name evidence="5" type="primary">spoIIIAA</name>
    <name evidence="5" type="ORF">ACFSUF_05460</name>
</gene>
<dbReference type="Gene3D" id="3.40.50.300">
    <property type="entry name" value="P-loop containing nucleotide triphosphate hydrolases"/>
    <property type="match status" value="1"/>
</dbReference>
<evidence type="ECO:0000256" key="1">
    <source>
        <dbReference type="ARBA" id="ARBA00022741"/>
    </source>
</evidence>
<name>A0ABW5PBH7_9BACL</name>
<dbReference type="InterPro" id="IPR014217">
    <property type="entry name" value="Spore_III_AA"/>
</dbReference>
<proteinExistence type="predicted"/>
<evidence type="ECO:0000256" key="3">
    <source>
        <dbReference type="SAM" id="MobiDB-lite"/>
    </source>
</evidence>
<keyword evidence="2" id="KW-0067">ATP-binding</keyword>
<dbReference type="PANTHER" id="PTHR20953">
    <property type="entry name" value="KINASE-RELATED"/>
    <property type="match status" value="1"/>
</dbReference>
<dbReference type="NCBIfam" id="TIGR02858">
    <property type="entry name" value="spore_III_AA"/>
    <property type="match status" value="1"/>
</dbReference>
<evidence type="ECO:0000313" key="5">
    <source>
        <dbReference type="EMBL" id="MFD2611869.1"/>
    </source>
</evidence>
<dbReference type="EMBL" id="JBHUME010000005">
    <property type="protein sequence ID" value="MFD2611869.1"/>
    <property type="molecule type" value="Genomic_DNA"/>
</dbReference>
<dbReference type="Proteomes" id="UP001597541">
    <property type="component" value="Unassembled WGS sequence"/>
</dbReference>
<reference evidence="6" key="1">
    <citation type="journal article" date="2019" name="Int. J. Syst. Evol. Microbiol.">
        <title>The Global Catalogue of Microorganisms (GCM) 10K type strain sequencing project: providing services to taxonomists for standard genome sequencing and annotation.</title>
        <authorList>
            <consortium name="The Broad Institute Genomics Platform"/>
            <consortium name="The Broad Institute Genome Sequencing Center for Infectious Disease"/>
            <person name="Wu L."/>
            <person name="Ma J."/>
        </authorList>
    </citation>
    <scope>NUCLEOTIDE SEQUENCE [LARGE SCALE GENOMIC DNA]</scope>
    <source>
        <strain evidence="6">KCTC 3950</strain>
    </source>
</reference>
<keyword evidence="6" id="KW-1185">Reference proteome</keyword>
<dbReference type="InterPro" id="IPR027417">
    <property type="entry name" value="P-loop_NTPase"/>
</dbReference>
<dbReference type="InterPro" id="IPR045735">
    <property type="entry name" value="Spore_III_AA_AAA+_ATPase"/>
</dbReference>
<sequence length="340" mass="37024">MAADLYAVLPSLVKSLILSLPDKVQARLEEIRIREGRPLEIVYDGCFRFVSPQGTLSEHPEVAYCPPREECLKLLDLLSNHSLYTLEEELRRGYITIRGGHRVGLAGRAVLDRGQVKLVRDIAGFNLRLAREMKGAADGLFPLLMDPVKRMLHHTLLISPPQQGKTTMLRDLARIAGNGFPAQHIKARKVGIVDERSELAACVKGVPTFDVGARTDVLDACPKAEGIMMMIRSMSPDVLVVDEIGRKEDAEAIHEALHAGITVMASVHGRSVDDIRHRPGLAALVQEGVFGRYVVLGSHAGQRTQAVFDGLGRRMQRGADPAAHPGGPPAPAAAYRESPA</sequence>
<protein>
    <submittedName>
        <fullName evidence="5">Stage III sporulation protein AA</fullName>
    </submittedName>
</protein>
<dbReference type="RefSeq" id="WP_377600908.1">
    <property type="nucleotide sequence ID" value="NZ_JBHUME010000005.1"/>
</dbReference>
<dbReference type="PANTHER" id="PTHR20953:SF3">
    <property type="entry name" value="P-LOOP CONTAINING NUCLEOSIDE TRIPHOSPHATE HYDROLASES SUPERFAMILY PROTEIN"/>
    <property type="match status" value="1"/>
</dbReference>
<organism evidence="5 6">
    <name type="scientific">Paenibacillus gansuensis</name>
    <dbReference type="NCBI Taxonomy" id="306542"/>
    <lineage>
        <taxon>Bacteria</taxon>
        <taxon>Bacillati</taxon>
        <taxon>Bacillota</taxon>
        <taxon>Bacilli</taxon>
        <taxon>Bacillales</taxon>
        <taxon>Paenibacillaceae</taxon>
        <taxon>Paenibacillus</taxon>
    </lineage>
</organism>
<dbReference type="Pfam" id="PF19568">
    <property type="entry name" value="Spore_III_AA"/>
    <property type="match status" value="1"/>
</dbReference>
<evidence type="ECO:0000259" key="4">
    <source>
        <dbReference type="Pfam" id="PF19568"/>
    </source>
</evidence>
<dbReference type="SUPFAM" id="SSF52540">
    <property type="entry name" value="P-loop containing nucleoside triphosphate hydrolases"/>
    <property type="match status" value="1"/>
</dbReference>
<keyword evidence="1" id="KW-0547">Nucleotide-binding</keyword>
<accession>A0ABW5PBH7</accession>
<evidence type="ECO:0000313" key="6">
    <source>
        <dbReference type="Proteomes" id="UP001597541"/>
    </source>
</evidence>
<feature type="domain" description="Stage III sporulation protein AA AAA+ ATPase" evidence="4">
    <location>
        <begin position="22"/>
        <end position="313"/>
    </location>
</feature>